<feature type="domain" description="Htaa" evidence="1">
    <location>
        <begin position="9"/>
        <end position="157"/>
    </location>
</feature>
<evidence type="ECO:0000259" key="1">
    <source>
        <dbReference type="Pfam" id="PF04213"/>
    </source>
</evidence>
<comment type="caution">
    <text evidence="2">The sequence shown here is derived from an EMBL/GenBank/DDBJ whole genome shotgun (WGS) entry which is preliminary data.</text>
</comment>
<dbReference type="EMBL" id="JACIDK010000001">
    <property type="protein sequence ID" value="MBB3889552.1"/>
    <property type="molecule type" value="Genomic_DNA"/>
</dbReference>
<evidence type="ECO:0000313" key="2">
    <source>
        <dbReference type="EMBL" id="MBB3889552.1"/>
    </source>
</evidence>
<dbReference type="Pfam" id="PF04213">
    <property type="entry name" value="HtaA"/>
    <property type="match status" value="1"/>
</dbReference>
<protein>
    <recommendedName>
        <fullName evidence="1">Htaa domain-containing protein</fullName>
    </recommendedName>
</protein>
<keyword evidence="3" id="KW-1185">Reference proteome</keyword>
<proteinExistence type="predicted"/>
<dbReference type="InterPro" id="IPR007331">
    <property type="entry name" value="Htaa"/>
</dbReference>
<dbReference type="AlphaFoldDB" id="A0A839ZWG9"/>
<accession>A0A839ZWG9</accession>
<organism evidence="2 3">
    <name type="scientific">Phenylobacterium haematophilum</name>
    <dbReference type="NCBI Taxonomy" id="98513"/>
    <lineage>
        <taxon>Bacteria</taxon>
        <taxon>Pseudomonadati</taxon>
        <taxon>Pseudomonadota</taxon>
        <taxon>Alphaproteobacteria</taxon>
        <taxon>Caulobacterales</taxon>
        <taxon>Caulobacteraceae</taxon>
        <taxon>Phenylobacterium</taxon>
    </lineage>
</organism>
<dbReference type="Proteomes" id="UP000530564">
    <property type="component" value="Unassembled WGS sequence"/>
</dbReference>
<dbReference type="RefSeq" id="WP_183769560.1">
    <property type="nucleotide sequence ID" value="NZ_JACIDK010000001.1"/>
</dbReference>
<name>A0A839ZWG9_9CAUL</name>
<evidence type="ECO:0000313" key="3">
    <source>
        <dbReference type="Proteomes" id="UP000530564"/>
    </source>
</evidence>
<sequence>MSDQNKPAASLEWGVKQSFRNYVAMTGGTTEVGGGAQANEDGAFVFAAADGGLSLDADGRLQGRGGFLGEVKFQAHGGMLSVFLADPAIEVDDKGAALTVADTPSRNLRVEVGRLDLAAATTDPSGEIVIPVGLSIEGSRLLGDHYAPRTELDPVRLRLG</sequence>
<gene>
    <name evidence="2" type="ORF">GGQ61_000249</name>
</gene>
<reference evidence="2 3" key="1">
    <citation type="submission" date="2020-08" db="EMBL/GenBank/DDBJ databases">
        <title>Genomic Encyclopedia of Type Strains, Phase IV (KMG-IV): sequencing the most valuable type-strain genomes for metagenomic binning, comparative biology and taxonomic classification.</title>
        <authorList>
            <person name="Goeker M."/>
        </authorList>
    </citation>
    <scope>NUCLEOTIDE SEQUENCE [LARGE SCALE GENOMIC DNA]</scope>
    <source>
        <strain evidence="2 3">DSM 21793</strain>
    </source>
</reference>